<comment type="caution">
    <text evidence="1">The sequence shown here is derived from an EMBL/GenBank/DDBJ whole genome shotgun (WGS) entry which is preliminary data.</text>
</comment>
<evidence type="ECO:0000313" key="1">
    <source>
        <dbReference type="EMBL" id="KAJ0024120.1"/>
    </source>
</evidence>
<dbReference type="Proteomes" id="UP001163603">
    <property type="component" value="Chromosome 10"/>
</dbReference>
<dbReference type="EMBL" id="CM047745">
    <property type="protein sequence ID" value="KAJ0024120.1"/>
    <property type="molecule type" value="Genomic_DNA"/>
</dbReference>
<gene>
    <name evidence="1" type="ORF">Pint_09098</name>
</gene>
<sequence length="377" mass="43310">MRKICVIHLFSSVKSQSFRPVREGEVSLMIEKITKLSVDSQCFNLTELMISLTSCIICRVAFGKRYEDEGIERSRFHALLNEIQAMFVGFFFSDYFPFMEWLDKLTGMIGRLKKNFKDFDTFYQELIDDHLDPNRPKTAQEDLIDVLLQIRKDRGFKFDLTLNHIKALLMNVFVGGSDTSAVTVVWAMTYLMKNPGAMKKGQEEIRSIIGNKGFVDEDDCQNLPYLRAIVKETTRLQPTLPLLVPRETTEKCIIEGYEIPAKTLVYVNAWAMGRDPEIWKNPEEFNPDRFIGSCIDLKGQHYELIPFGAGRRVCPGIFMGLATVELSLANLLYKFNWALPEGMNKEDLDFDCLPGLAMHKKNALRLMATNHYDMHAN</sequence>
<reference evidence="2" key="1">
    <citation type="journal article" date="2023" name="G3 (Bethesda)">
        <title>Genome assembly and association tests identify interacting loci associated with vigor, precocity, and sex in interspecific pistachio rootstocks.</title>
        <authorList>
            <person name="Palmer W."/>
            <person name="Jacygrad E."/>
            <person name="Sagayaradj S."/>
            <person name="Cavanaugh K."/>
            <person name="Han R."/>
            <person name="Bertier L."/>
            <person name="Beede B."/>
            <person name="Kafkas S."/>
            <person name="Golino D."/>
            <person name="Preece J."/>
            <person name="Michelmore R."/>
        </authorList>
    </citation>
    <scope>NUCLEOTIDE SEQUENCE [LARGE SCALE GENOMIC DNA]</scope>
</reference>
<name>A0ACC0XUH6_9ROSI</name>
<protein>
    <submittedName>
        <fullName evidence="1">Uncharacterized protein</fullName>
    </submittedName>
</protein>
<evidence type="ECO:0000313" key="2">
    <source>
        <dbReference type="Proteomes" id="UP001163603"/>
    </source>
</evidence>
<accession>A0ACC0XUH6</accession>
<organism evidence="1 2">
    <name type="scientific">Pistacia integerrima</name>
    <dbReference type="NCBI Taxonomy" id="434235"/>
    <lineage>
        <taxon>Eukaryota</taxon>
        <taxon>Viridiplantae</taxon>
        <taxon>Streptophyta</taxon>
        <taxon>Embryophyta</taxon>
        <taxon>Tracheophyta</taxon>
        <taxon>Spermatophyta</taxon>
        <taxon>Magnoliopsida</taxon>
        <taxon>eudicotyledons</taxon>
        <taxon>Gunneridae</taxon>
        <taxon>Pentapetalae</taxon>
        <taxon>rosids</taxon>
        <taxon>malvids</taxon>
        <taxon>Sapindales</taxon>
        <taxon>Anacardiaceae</taxon>
        <taxon>Pistacia</taxon>
    </lineage>
</organism>
<keyword evidence="2" id="KW-1185">Reference proteome</keyword>
<proteinExistence type="predicted"/>